<reference evidence="1" key="1">
    <citation type="submission" date="2023-03" db="EMBL/GenBank/DDBJ databases">
        <title>Massive genome expansion in bonnet fungi (Mycena s.s.) driven by repeated elements and novel gene families across ecological guilds.</title>
        <authorList>
            <consortium name="Lawrence Berkeley National Laboratory"/>
            <person name="Harder C.B."/>
            <person name="Miyauchi S."/>
            <person name="Viragh M."/>
            <person name="Kuo A."/>
            <person name="Thoen E."/>
            <person name="Andreopoulos B."/>
            <person name="Lu D."/>
            <person name="Skrede I."/>
            <person name="Drula E."/>
            <person name="Henrissat B."/>
            <person name="Morin E."/>
            <person name="Kohler A."/>
            <person name="Barry K."/>
            <person name="LaButti K."/>
            <person name="Morin E."/>
            <person name="Salamov A."/>
            <person name="Lipzen A."/>
            <person name="Mereny Z."/>
            <person name="Hegedus B."/>
            <person name="Baldrian P."/>
            <person name="Stursova M."/>
            <person name="Weitz H."/>
            <person name="Taylor A."/>
            <person name="Grigoriev I.V."/>
            <person name="Nagy L.G."/>
            <person name="Martin F."/>
            <person name="Kauserud H."/>
        </authorList>
    </citation>
    <scope>NUCLEOTIDE SEQUENCE</scope>
    <source>
        <strain evidence="1">CBHHK200</strain>
    </source>
</reference>
<evidence type="ECO:0000313" key="2">
    <source>
        <dbReference type="Proteomes" id="UP001218188"/>
    </source>
</evidence>
<accession>A0AAD6RYA4</accession>
<comment type="caution">
    <text evidence="1">The sequence shown here is derived from an EMBL/GenBank/DDBJ whole genome shotgun (WGS) entry which is preliminary data.</text>
</comment>
<organism evidence="1 2">
    <name type="scientific">Mycena alexandri</name>
    <dbReference type="NCBI Taxonomy" id="1745969"/>
    <lineage>
        <taxon>Eukaryota</taxon>
        <taxon>Fungi</taxon>
        <taxon>Dikarya</taxon>
        <taxon>Basidiomycota</taxon>
        <taxon>Agaricomycotina</taxon>
        <taxon>Agaricomycetes</taxon>
        <taxon>Agaricomycetidae</taxon>
        <taxon>Agaricales</taxon>
        <taxon>Marasmiineae</taxon>
        <taxon>Mycenaceae</taxon>
        <taxon>Mycena</taxon>
    </lineage>
</organism>
<dbReference type="EMBL" id="JARJCM010000461">
    <property type="protein sequence ID" value="KAJ7016811.1"/>
    <property type="molecule type" value="Genomic_DNA"/>
</dbReference>
<keyword evidence="2" id="KW-1185">Reference proteome</keyword>
<sequence>MPRWAGGVVLIRVWRGGSGAPRERALVLVRAGRDKGVVLRASRRPRGHVELSRRQARLLIRGSGLGRTKSPGRE</sequence>
<protein>
    <submittedName>
        <fullName evidence="1">Uncharacterized protein</fullName>
    </submittedName>
</protein>
<evidence type="ECO:0000313" key="1">
    <source>
        <dbReference type="EMBL" id="KAJ7016811.1"/>
    </source>
</evidence>
<name>A0AAD6RYA4_9AGAR</name>
<proteinExistence type="predicted"/>
<gene>
    <name evidence="1" type="ORF">C8F04DRAFT_1159279</name>
</gene>
<feature type="non-terminal residue" evidence="1">
    <location>
        <position position="74"/>
    </location>
</feature>
<dbReference type="Proteomes" id="UP001218188">
    <property type="component" value="Unassembled WGS sequence"/>
</dbReference>
<dbReference type="AlphaFoldDB" id="A0AAD6RYA4"/>